<name>A0A8J2Y3H7_9PROT</name>
<dbReference type="AlphaFoldDB" id="A0A8J2Y3H7"/>
<organism evidence="3 4">
    <name type="scientific">Aquisalinus flavus</name>
    <dbReference type="NCBI Taxonomy" id="1526572"/>
    <lineage>
        <taxon>Bacteria</taxon>
        <taxon>Pseudomonadati</taxon>
        <taxon>Pseudomonadota</taxon>
        <taxon>Alphaproteobacteria</taxon>
        <taxon>Parvularculales</taxon>
        <taxon>Parvularculaceae</taxon>
        <taxon>Aquisalinus</taxon>
    </lineage>
</organism>
<dbReference type="EMBL" id="BMGH01000001">
    <property type="protein sequence ID" value="GGD04836.1"/>
    <property type="molecule type" value="Genomic_DNA"/>
</dbReference>
<evidence type="ECO:0000313" key="4">
    <source>
        <dbReference type="Proteomes" id="UP000613582"/>
    </source>
</evidence>
<feature type="chain" id="PRO_5035224622" evidence="1">
    <location>
        <begin position="25"/>
        <end position="208"/>
    </location>
</feature>
<feature type="signal peptide" evidence="1">
    <location>
        <begin position="1"/>
        <end position="24"/>
    </location>
</feature>
<keyword evidence="4" id="KW-1185">Reference proteome</keyword>
<evidence type="ECO:0000259" key="2">
    <source>
        <dbReference type="Pfam" id="PF01617"/>
    </source>
</evidence>
<dbReference type="InterPro" id="IPR002566">
    <property type="entry name" value="Msp4_OMP-like"/>
</dbReference>
<dbReference type="Pfam" id="PF01617">
    <property type="entry name" value="Surface_Ag_2"/>
    <property type="match status" value="1"/>
</dbReference>
<protein>
    <submittedName>
        <fullName evidence="3">P44/Msp2 family outer membrane protein</fullName>
    </submittedName>
</protein>
<comment type="caution">
    <text evidence="3">The sequence shown here is derived from an EMBL/GenBank/DDBJ whole genome shotgun (WGS) entry which is preliminary data.</text>
</comment>
<evidence type="ECO:0000256" key="1">
    <source>
        <dbReference type="SAM" id="SignalP"/>
    </source>
</evidence>
<dbReference type="InterPro" id="IPR011250">
    <property type="entry name" value="OMP/PagP_B-barrel"/>
</dbReference>
<dbReference type="Proteomes" id="UP000613582">
    <property type="component" value="Unassembled WGS sequence"/>
</dbReference>
<dbReference type="SUPFAM" id="SSF56925">
    <property type="entry name" value="OMPA-like"/>
    <property type="match status" value="1"/>
</dbReference>
<dbReference type="RefSeq" id="WP_188160375.1">
    <property type="nucleotide sequence ID" value="NZ_BMGH01000001.1"/>
</dbReference>
<keyword evidence="1" id="KW-0732">Signal</keyword>
<feature type="domain" description="Msp4/OMP-like" evidence="2">
    <location>
        <begin position="106"/>
        <end position="163"/>
    </location>
</feature>
<reference evidence="3" key="1">
    <citation type="journal article" date="2014" name="Int. J. Syst. Evol. Microbiol.">
        <title>Complete genome sequence of Corynebacterium casei LMG S-19264T (=DSM 44701T), isolated from a smear-ripened cheese.</title>
        <authorList>
            <consortium name="US DOE Joint Genome Institute (JGI-PGF)"/>
            <person name="Walter F."/>
            <person name="Albersmeier A."/>
            <person name="Kalinowski J."/>
            <person name="Ruckert C."/>
        </authorList>
    </citation>
    <scope>NUCLEOTIDE SEQUENCE</scope>
    <source>
        <strain evidence="3">CGMCC 1.12921</strain>
    </source>
</reference>
<accession>A0A8J2Y3H7</accession>
<dbReference type="Gene3D" id="2.40.160.20">
    <property type="match status" value="1"/>
</dbReference>
<gene>
    <name evidence="3" type="ORF">GCM10011342_12260</name>
</gene>
<evidence type="ECO:0000313" key="3">
    <source>
        <dbReference type="EMBL" id="GGD04836.1"/>
    </source>
</evidence>
<sequence length="208" mass="21632">MSLKNFALSTSVLAAVAFGGSALAQDSGYYVQGNLGANVIVQDDADLSVDGLGDFSGSYDADTGYAIGGALGKYFGNGFRSEIELAHRSNDIGNIEAEGQEFETDGDISSTSVFLNGYYDFAVENSIFVPYIGAGLGYVNVDAEDENEGVFGYQFKGGVARPVGASGGLIGVEASYLGTSKVEFDVDGGTLEADYGNTALGVFYRQSL</sequence>
<proteinExistence type="predicted"/>
<reference evidence="3" key="2">
    <citation type="submission" date="2020-09" db="EMBL/GenBank/DDBJ databases">
        <authorList>
            <person name="Sun Q."/>
            <person name="Zhou Y."/>
        </authorList>
    </citation>
    <scope>NUCLEOTIDE SEQUENCE</scope>
    <source>
        <strain evidence="3">CGMCC 1.12921</strain>
    </source>
</reference>